<dbReference type="GO" id="GO:0003700">
    <property type="term" value="F:DNA-binding transcription factor activity"/>
    <property type="evidence" value="ECO:0007669"/>
    <property type="project" value="InterPro"/>
</dbReference>
<keyword evidence="3" id="KW-0804">Transcription</keyword>
<comment type="caution">
    <text evidence="5">The sequence shown here is derived from an EMBL/GenBank/DDBJ whole genome shotgun (WGS) entry which is preliminary data.</text>
</comment>
<protein>
    <submittedName>
        <fullName evidence="5">Phosphonate metabolism transcriptional regulator PhnF</fullName>
    </submittedName>
</protein>
<dbReference type="CDD" id="cd07377">
    <property type="entry name" value="WHTH_GntR"/>
    <property type="match status" value="1"/>
</dbReference>
<evidence type="ECO:0000259" key="4">
    <source>
        <dbReference type="PROSITE" id="PS50949"/>
    </source>
</evidence>
<evidence type="ECO:0000313" key="6">
    <source>
        <dbReference type="Proteomes" id="UP000242757"/>
    </source>
</evidence>
<dbReference type="InterPro" id="IPR036390">
    <property type="entry name" value="WH_DNA-bd_sf"/>
</dbReference>
<evidence type="ECO:0000256" key="1">
    <source>
        <dbReference type="ARBA" id="ARBA00023015"/>
    </source>
</evidence>
<dbReference type="InterPro" id="IPR050679">
    <property type="entry name" value="Bact_HTH_transcr_reg"/>
</dbReference>
<gene>
    <name evidence="5" type="primary">phnF</name>
    <name evidence="5" type="ORF">B6S08_17780</name>
</gene>
<dbReference type="AlphaFoldDB" id="A0A233RAH3"/>
<dbReference type="EMBL" id="NBIM01000012">
    <property type="protein sequence ID" value="OXY80387.1"/>
    <property type="molecule type" value="Genomic_DNA"/>
</dbReference>
<dbReference type="SUPFAM" id="SSF46785">
    <property type="entry name" value="Winged helix' DNA-binding domain"/>
    <property type="match status" value="1"/>
</dbReference>
<keyword evidence="2" id="KW-0238">DNA-binding</keyword>
<evidence type="ECO:0000313" key="5">
    <source>
        <dbReference type="EMBL" id="OXY80387.1"/>
    </source>
</evidence>
<dbReference type="InterPro" id="IPR036388">
    <property type="entry name" value="WH-like_DNA-bd_sf"/>
</dbReference>
<proteinExistence type="predicted"/>
<reference evidence="5 6" key="1">
    <citation type="submission" date="2017-08" db="EMBL/GenBank/DDBJ databases">
        <title>A Genome Sequence of Oceanimonas doudoroffii ATCC 27123T.</title>
        <authorList>
            <person name="Brennan M.A."/>
            <person name="Maclea K.S."/>
            <person name="Mcclelland W.D."/>
            <person name="Trachtenberg A.M."/>
        </authorList>
    </citation>
    <scope>NUCLEOTIDE SEQUENCE [LARGE SCALE GENOMIC DNA]</scope>
    <source>
        <strain evidence="5 6">ATCC 27123</strain>
    </source>
</reference>
<dbReference type="InterPro" id="IPR012702">
    <property type="entry name" value="CP_lyase_PhnF"/>
</dbReference>
<dbReference type="SMART" id="SM00345">
    <property type="entry name" value="HTH_GNTR"/>
    <property type="match status" value="1"/>
</dbReference>
<dbReference type="InterPro" id="IPR011663">
    <property type="entry name" value="UTRA"/>
</dbReference>
<dbReference type="NCBIfam" id="TIGR02325">
    <property type="entry name" value="C_P_lyase_phnF"/>
    <property type="match status" value="1"/>
</dbReference>
<dbReference type="PRINTS" id="PR00035">
    <property type="entry name" value="HTHGNTR"/>
</dbReference>
<dbReference type="Pfam" id="PF00392">
    <property type="entry name" value="GntR"/>
    <property type="match status" value="1"/>
</dbReference>
<dbReference type="RefSeq" id="WP_094202150.1">
    <property type="nucleotide sequence ID" value="NZ_NBIM01000012.1"/>
</dbReference>
<evidence type="ECO:0000256" key="3">
    <source>
        <dbReference type="ARBA" id="ARBA00023163"/>
    </source>
</evidence>
<dbReference type="PANTHER" id="PTHR44846:SF16">
    <property type="entry name" value="TRANSCRIPTIONAL REGULATOR PHNF-RELATED"/>
    <property type="match status" value="1"/>
</dbReference>
<feature type="domain" description="HTH gntR-type" evidence="4">
    <location>
        <begin position="1"/>
        <end position="68"/>
    </location>
</feature>
<dbReference type="Pfam" id="PF07702">
    <property type="entry name" value="UTRA"/>
    <property type="match status" value="1"/>
</dbReference>
<dbReference type="InterPro" id="IPR028978">
    <property type="entry name" value="Chorismate_lyase_/UTRA_dom_sf"/>
</dbReference>
<keyword evidence="6" id="KW-1185">Reference proteome</keyword>
<dbReference type="InterPro" id="IPR000524">
    <property type="entry name" value="Tscrpt_reg_HTH_GntR"/>
</dbReference>
<dbReference type="OrthoDB" id="6626198at2"/>
<sequence>MRVYMEISRQLELDIRQHYGPGDYLPPEMQLATRFQVNRHTVRRAIDELVANGLVQRHQGKGNMVLRQPHQYLLHDGAHYTGNLLEQGSLPSCRVIKSRMLVASGKLARELEVKPEQKIIHIQTLRKTEGIPRCVINHYLPDAEWWPVLKHFRQGSLHEFLRKTLGLELKRQSTRLSARTPLSEECRLLQINKSVPVMRIKTRNLIKGTKRIAEFSVSSSRSDLIEYVVEH</sequence>
<evidence type="ECO:0000256" key="2">
    <source>
        <dbReference type="ARBA" id="ARBA00023125"/>
    </source>
</evidence>
<dbReference type="PANTHER" id="PTHR44846">
    <property type="entry name" value="MANNOSYL-D-GLYCERATE TRANSPORT/METABOLISM SYSTEM REPRESSOR MNGR-RELATED"/>
    <property type="match status" value="1"/>
</dbReference>
<dbReference type="PROSITE" id="PS50949">
    <property type="entry name" value="HTH_GNTR"/>
    <property type="match status" value="1"/>
</dbReference>
<name>A0A233RAH3_9GAMM</name>
<keyword evidence="1" id="KW-0805">Transcription regulation</keyword>
<dbReference type="SMART" id="SM00866">
    <property type="entry name" value="UTRA"/>
    <property type="match status" value="1"/>
</dbReference>
<dbReference type="Gene3D" id="3.40.1410.10">
    <property type="entry name" value="Chorismate lyase-like"/>
    <property type="match status" value="1"/>
</dbReference>
<dbReference type="SUPFAM" id="SSF64288">
    <property type="entry name" value="Chorismate lyase-like"/>
    <property type="match status" value="1"/>
</dbReference>
<dbReference type="Gene3D" id="1.10.10.10">
    <property type="entry name" value="Winged helix-like DNA-binding domain superfamily/Winged helix DNA-binding domain"/>
    <property type="match status" value="1"/>
</dbReference>
<dbReference type="Proteomes" id="UP000242757">
    <property type="component" value="Unassembled WGS sequence"/>
</dbReference>
<dbReference type="GO" id="GO:0003677">
    <property type="term" value="F:DNA binding"/>
    <property type="evidence" value="ECO:0007669"/>
    <property type="project" value="UniProtKB-KW"/>
</dbReference>
<organism evidence="5 6">
    <name type="scientific">Oceanimonas doudoroffii</name>
    <dbReference type="NCBI Taxonomy" id="84158"/>
    <lineage>
        <taxon>Bacteria</taxon>
        <taxon>Pseudomonadati</taxon>
        <taxon>Pseudomonadota</taxon>
        <taxon>Gammaproteobacteria</taxon>
        <taxon>Aeromonadales</taxon>
        <taxon>Aeromonadaceae</taxon>
        <taxon>Oceanimonas</taxon>
    </lineage>
</organism>
<accession>A0A233RAH3</accession>